<dbReference type="EMBL" id="ML119736">
    <property type="protein sequence ID" value="RPA76870.1"/>
    <property type="molecule type" value="Genomic_DNA"/>
</dbReference>
<dbReference type="STRING" id="1160509.A0A3N4HYD6"/>
<dbReference type="PANTHER" id="PTHR38700:SF1">
    <property type="entry name" value="PH DOMAIN-CONTAINING PROTEIN"/>
    <property type="match status" value="1"/>
</dbReference>
<reference evidence="2 3" key="1">
    <citation type="journal article" date="2018" name="Nat. Ecol. Evol.">
        <title>Pezizomycetes genomes reveal the molecular basis of ectomycorrhizal truffle lifestyle.</title>
        <authorList>
            <person name="Murat C."/>
            <person name="Payen T."/>
            <person name="Noel B."/>
            <person name="Kuo A."/>
            <person name="Morin E."/>
            <person name="Chen J."/>
            <person name="Kohler A."/>
            <person name="Krizsan K."/>
            <person name="Balestrini R."/>
            <person name="Da Silva C."/>
            <person name="Montanini B."/>
            <person name="Hainaut M."/>
            <person name="Levati E."/>
            <person name="Barry K.W."/>
            <person name="Belfiori B."/>
            <person name="Cichocki N."/>
            <person name="Clum A."/>
            <person name="Dockter R.B."/>
            <person name="Fauchery L."/>
            <person name="Guy J."/>
            <person name="Iotti M."/>
            <person name="Le Tacon F."/>
            <person name="Lindquist E.A."/>
            <person name="Lipzen A."/>
            <person name="Malagnac F."/>
            <person name="Mello A."/>
            <person name="Molinier V."/>
            <person name="Miyauchi S."/>
            <person name="Poulain J."/>
            <person name="Riccioni C."/>
            <person name="Rubini A."/>
            <person name="Sitrit Y."/>
            <person name="Splivallo R."/>
            <person name="Traeger S."/>
            <person name="Wang M."/>
            <person name="Zifcakova L."/>
            <person name="Wipf D."/>
            <person name="Zambonelli A."/>
            <person name="Paolocci F."/>
            <person name="Nowrousian M."/>
            <person name="Ottonello S."/>
            <person name="Baldrian P."/>
            <person name="Spatafora J.W."/>
            <person name="Henrissat B."/>
            <person name="Nagy L.G."/>
            <person name="Aury J.M."/>
            <person name="Wincker P."/>
            <person name="Grigoriev I.V."/>
            <person name="Bonfante P."/>
            <person name="Martin F.M."/>
        </authorList>
    </citation>
    <scope>NUCLEOTIDE SEQUENCE [LARGE SCALE GENOMIC DNA]</scope>
    <source>
        <strain evidence="2 3">RN42</strain>
    </source>
</reference>
<keyword evidence="3" id="KW-1185">Reference proteome</keyword>
<protein>
    <recommendedName>
        <fullName evidence="4">PH domain-containing protein</fullName>
    </recommendedName>
</protein>
<dbReference type="AlphaFoldDB" id="A0A3N4HYD6"/>
<dbReference type="PANTHER" id="PTHR38700">
    <property type="entry name" value="YALI0E22418P"/>
    <property type="match status" value="1"/>
</dbReference>
<feature type="compositionally biased region" description="Basic and acidic residues" evidence="1">
    <location>
        <begin position="365"/>
        <end position="377"/>
    </location>
</feature>
<dbReference type="Gene3D" id="2.30.29.30">
    <property type="entry name" value="Pleckstrin-homology domain (PH domain)/Phosphotyrosine-binding domain (PTB)"/>
    <property type="match status" value="1"/>
</dbReference>
<evidence type="ECO:0000313" key="3">
    <source>
        <dbReference type="Proteomes" id="UP000275078"/>
    </source>
</evidence>
<gene>
    <name evidence="2" type="ORF">BJ508DRAFT_310714</name>
</gene>
<accession>A0A3N4HYD6</accession>
<organism evidence="2 3">
    <name type="scientific">Ascobolus immersus RN42</name>
    <dbReference type="NCBI Taxonomy" id="1160509"/>
    <lineage>
        <taxon>Eukaryota</taxon>
        <taxon>Fungi</taxon>
        <taxon>Dikarya</taxon>
        <taxon>Ascomycota</taxon>
        <taxon>Pezizomycotina</taxon>
        <taxon>Pezizomycetes</taxon>
        <taxon>Pezizales</taxon>
        <taxon>Ascobolaceae</taxon>
        <taxon>Ascobolus</taxon>
    </lineage>
</organism>
<sequence length="668" mass="74282">MTEFSSNVPARYKSVSQRGRAATGYDAPPPPTGFFSDSEADLAPKRAATIARSRSRYRRKAPPPAVDPNMPMPNGAFASPHRSPNVANFHQPAPLRIPDDDDFRPRSSPKSANSPSSSEDEDKVQALKEVERFIKVNLEREEIEIPILSDTTADLFVQAVLKFRTVEIGVGKSILIENFNSLGLERPVRSYELMKDVVHGWDMDTQNYMKLHTSPANKTVGAVPTTTNQKPFTNSLYFWVHKSKKWKKREVEFNNGGVWLHESGLFNKNDDRTLLCRMTDWDIYDIQPHTQRNLKVPKRFSFALKSQEKASFFQDGAEFVYYFATDHQAIYDSWKQHLAAYRSYHLFNVKGLGQGPRSAPGSAPDSRRQSTSSEKHRPVIPARPLVSIARGPLDPVTEPMDRLRRGNTTKAPPRTAGSDTANGEEVFAPTGLLGRTYTQKVNEMERNMRSGGTAFSPSSVPNPNVTRHHRRTASDESDRQYRAPTSSDAPKSRYPHRSATTRVGRSPKPLIDFDDEPQNPFETPRHRTRAVSLNRKGPLIDNATGPPMPDLPPVTTYGRSGLGGSISRQTSLKRSGTRSRPGTRGQESGDENPFTGGGLVSRIDSAHAQGAFTKGHGVATSRDAYTSNGIKPLMDFSQDSIFQQGSLLATIEKKQGRRGPVLDREDGE</sequence>
<evidence type="ECO:0000256" key="1">
    <source>
        <dbReference type="SAM" id="MobiDB-lite"/>
    </source>
</evidence>
<feature type="compositionally biased region" description="Basic and acidic residues" evidence="1">
    <location>
        <begin position="472"/>
        <end position="481"/>
    </location>
</feature>
<feature type="region of interest" description="Disordered" evidence="1">
    <location>
        <begin position="1"/>
        <end position="124"/>
    </location>
</feature>
<feature type="compositionally biased region" description="Low complexity" evidence="1">
    <location>
        <begin position="106"/>
        <end position="117"/>
    </location>
</feature>
<name>A0A3N4HYD6_ASCIM</name>
<dbReference type="OrthoDB" id="6235964at2759"/>
<feature type="region of interest" description="Disordered" evidence="1">
    <location>
        <begin position="353"/>
        <end position="425"/>
    </location>
</feature>
<proteinExistence type="predicted"/>
<evidence type="ECO:0000313" key="2">
    <source>
        <dbReference type="EMBL" id="RPA76870.1"/>
    </source>
</evidence>
<feature type="region of interest" description="Disordered" evidence="1">
    <location>
        <begin position="449"/>
        <end position="601"/>
    </location>
</feature>
<evidence type="ECO:0008006" key="4">
    <source>
        <dbReference type="Google" id="ProtNLM"/>
    </source>
</evidence>
<feature type="compositionally biased region" description="Polar residues" evidence="1">
    <location>
        <begin position="453"/>
        <end position="465"/>
    </location>
</feature>
<dbReference type="InterPro" id="IPR011993">
    <property type="entry name" value="PH-like_dom_sf"/>
</dbReference>
<dbReference type="Proteomes" id="UP000275078">
    <property type="component" value="Unassembled WGS sequence"/>
</dbReference>